<evidence type="ECO:0000313" key="2">
    <source>
        <dbReference type="Proteomes" id="UP000644115"/>
    </source>
</evidence>
<gene>
    <name evidence="1" type="ORF">H8876_03965</name>
</gene>
<dbReference type="RefSeq" id="WP_249286622.1">
    <property type="nucleotide sequence ID" value="NZ_JACRWC010000051.1"/>
</dbReference>
<proteinExistence type="predicted"/>
<protein>
    <submittedName>
        <fullName evidence="1">Uncharacterized protein</fullName>
    </submittedName>
</protein>
<evidence type="ECO:0000313" key="1">
    <source>
        <dbReference type="EMBL" id="MBC5999155.1"/>
    </source>
</evidence>
<dbReference type="Proteomes" id="UP000644115">
    <property type="component" value="Unassembled WGS sequence"/>
</dbReference>
<accession>A0A923SR86</accession>
<dbReference type="AlphaFoldDB" id="A0A923SR86"/>
<reference evidence="1" key="1">
    <citation type="submission" date="2020-08" db="EMBL/GenBank/DDBJ databases">
        <authorList>
            <person name="Liu C."/>
            <person name="Sun Q."/>
        </authorList>
    </citation>
    <scope>NUCLEOTIDE SEQUENCE</scope>
    <source>
        <strain evidence="1">BX16</strain>
    </source>
</reference>
<name>A0A923SR86_9FIRM</name>
<comment type="caution">
    <text evidence="1">The sequence shown here is derived from an EMBL/GenBank/DDBJ whole genome shotgun (WGS) entry which is preliminary data.</text>
</comment>
<dbReference type="EMBL" id="JACRWC010000051">
    <property type="protein sequence ID" value="MBC5999155.1"/>
    <property type="molecule type" value="Genomic_DNA"/>
</dbReference>
<sequence length="194" mass="22620">MKSSTTKITFLAIYRFLDKVSPLDQDCGQLCGAACCTCGSQTDSCDLCDEDDFGIYLLPGEDKVFDRKEDWIGWEKNRAEDYEFPDSWHGTIYFLHCKTAPCCPREKRPLQCRFFPLAPHLDEEDVLHIVYQDGELTYDCPLISQKIPLNEDFIHATYTVWKHLIRDPLLYDLVVLDSDFRIEEHGDEIEYLYP</sequence>
<keyword evidence="2" id="KW-1185">Reference proteome</keyword>
<organism evidence="1 2">
    <name type="scientific">Lentihominibacter faecis</name>
    <dbReference type="NCBI Taxonomy" id="2764712"/>
    <lineage>
        <taxon>Bacteria</taxon>
        <taxon>Bacillati</taxon>
        <taxon>Bacillota</taxon>
        <taxon>Clostridia</taxon>
        <taxon>Peptostreptococcales</taxon>
        <taxon>Anaerovoracaceae</taxon>
        <taxon>Lentihominibacter</taxon>
    </lineage>
</organism>